<organism evidence="1 2">
    <name type="scientific">Acidianus brierleyi</name>
    <dbReference type="NCBI Taxonomy" id="41673"/>
    <lineage>
        <taxon>Archaea</taxon>
        <taxon>Thermoproteota</taxon>
        <taxon>Thermoprotei</taxon>
        <taxon>Sulfolobales</taxon>
        <taxon>Sulfolobaceae</taxon>
        <taxon>Acidianus</taxon>
    </lineage>
</organism>
<evidence type="ECO:0000313" key="1">
    <source>
        <dbReference type="EMBL" id="AWR93775.1"/>
    </source>
</evidence>
<sequence length="91" mass="11160">MEYKKVFVEYLRPFRILEFKYGTVLWNELLKKDLVILKLALLSDYNRIPHRLSKVLHDIPFTQFISRIGVLNIEEIRYKNWRFFSIFTTSF</sequence>
<protein>
    <submittedName>
        <fullName evidence="1">Uncharacterized protein</fullName>
    </submittedName>
</protein>
<name>A0A2U9ICM1_9CREN</name>
<reference evidence="1 2" key="1">
    <citation type="submission" date="2018-05" db="EMBL/GenBank/DDBJ databases">
        <title>Complete Genome Sequences of Extremely Thermoacidophilic, Metal-Mobilizing Type-Strain Members of the Archaeal Family Sulfolobaceae: Acidianus brierleyi DSM-1651T, Acidianus sulfidivorans DSM-18786T, Metallosphaera hakonensis DSM-7519T, and Metallosphaera prunae DSM-10039T.</title>
        <authorList>
            <person name="Counts J.A."/>
            <person name="Kelly R.M."/>
        </authorList>
    </citation>
    <scope>NUCLEOTIDE SEQUENCE [LARGE SCALE GENOMIC DNA]</scope>
    <source>
        <strain evidence="1 2">DSM 1651</strain>
    </source>
</reference>
<dbReference type="RefSeq" id="WP_110269659.1">
    <property type="nucleotide sequence ID" value="NZ_CP029289.2"/>
</dbReference>
<dbReference type="KEGG" id="abri:DFR85_03235"/>
<dbReference type="Proteomes" id="UP000248044">
    <property type="component" value="Chromosome"/>
</dbReference>
<proteinExistence type="predicted"/>
<dbReference type="OrthoDB" id="377600at2157"/>
<dbReference type="AlphaFoldDB" id="A0A2U9ICM1"/>
<dbReference type="GeneID" id="36831137"/>
<gene>
    <name evidence="1" type="ORF">DFR85_03235</name>
</gene>
<keyword evidence="2" id="KW-1185">Reference proteome</keyword>
<accession>A0A2U9ICM1</accession>
<dbReference type="EMBL" id="CP029289">
    <property type="protein sequence ID" value="AWR93775.1"/>
    <property type="molecule type" value="Genomic_DNA"/>
</dbReference>
<evidence type="ECO:0000313" key="2">
    <source>
        <dbReference type="Proteomes" id="UP000248044"/>
    </source>
</evidence>